<organism evidence="1 2">
    <name type="scientific">Longimicrobium terrae</name>
    <dbReference type="NCBI Taxonomy" id="1639882"/>
    <lineage>
        <taxon>Bacteria</taxon>
        <taxon>Pseudomonadati</taxon>
        <taxon>Gemmatimonadota</taxon>
        <taxon>Longimicrobiia</taxon>
        <taxon>Longimicrobiales</taxon>
        <taxon>Longimicrobiaceae</taxon>
        <taxon>Longimicrobium</taxon>
    </lineage>
</organism>
<name>A0A841H1N5_9BACT</name>
<dbReference type="EMBL" id="JACHIA010000011">
    <property type="protein sequence ID" value="MBB6071884.1"/>
    <property type="molecule type" value="Genomic_DNA"/>
</dbReference>
<comment type="caution">
    <text evidence="1">The sequence shown here is derived from an EMBL/GenBank/DDBJ whole genome shotgun (WGS) entry which is preliminary data.</text>
</comment>
<proteinExistence type="predicted"/>
<evidence type="ECO:0000313" key="2">
    <source>
        <dbReference type="Proteomes" id="UP000582837"/>
    </source>
</evidence>
<dbReference type="RefSeq" id="WP_170035332.1">
    <property type="nucleotide sequence ID" value="NZ_JABDTL010000001.1"/>
</dbReference>
<protein>
    <submittedName>
        <fullName evidence="1">DNA-binding PadR family transcriptional regulator</fullName>
    </submittedName>
</protein>
<gene>
    <name evidence="1" type="ORF">HNQ61_003544</name>
</gene>
<reference evidence="1 2" key="1">
    <citation type="submission" date="2020-08" db="EMBL/GenBank/DDBJ databases">
        <title>Genomic Encyclopedia of Type Strains, Phase IV (KMG-IV): sequencing the most valuable type-strain genomes for metagenomic binning, comparative biology and taxonomic classification.</title>
        <authorList>
            <person name="Goeker M."/>
        </authorList>
    </citation>
    <scope>NUCLEOTIDE SEQUENCE [LARGE SCALE GENOMIC DNA]</scope>
    <source>
        <strain evidence="1 2">DSM 29007</strain>
    </source>
</reference>
<dbReference type="Proteomes" id="UP000582837">
    <property type="component" value="Unassembled WGS sequence"/>
</dbReference>
<accession>A0A841H1N5</accession>
<dbReference type="GO" id="GO:0003677">
    <property type="term" value="F:DNA binding"/>
    <property type="evidence" value="ECO:0007669"/>
    <property type="project" value="UniProtKB-KW"/>
</dbReference>
<sequence length="224" mass="24678">MKPPKPTPASLLPILEHLHDLVREGHGFEVRGVHGWASIAGVDTATGVYGAAEELRKAFRNGRVIRQDVRVPDATRPVWVYRITDESARDIADLREQVHVPVPPPSPGGEQRALLSDTLVAALDALLHAAENPAEREWIPGEPEWRTSLQLTGWLKAQYATTGVDRVFMPGDLERLVTHRLASTRHAPAQPGRKKPLNLYRITVAGAALRPLVWYGSVARRGSS</sequence>
<keyword evidence="1" id="KW-0238">DNA-binding</keyword>
<dbReference type="AlphaFoldDB" id="A0A841H1N5"/>
<evidence type="ECO:0000313" key="1">
    <source>
        <dbReference type="EMBL" id="MBB6071884.1"/>
    </source>
</evidence>
<keyword evidence="2" id="KW-1185">Reference proteome</keyword>